<dbReference type="RefSeq" id="WP_006689400.1">
    <property type="nucleotide sequence ID" value="NZ_GG694006.1"/>
</dbReference>
<evidence type="ECO:0000313" key="2">
    <source>
        <dbReference type="Proteomes" id="UP000005309"/>
    </source>
</evidence>
<evidence type="ECO:0008006" key="3">
    <source>
        <dbReference type="Google" id="ProtNLM"/>
    </source>
</evidence>
<dbReference type="EMBL" id="ACLA01000010">
    <property type="protein sequence ID" value="EEQ48935.1"/>
    <property type="molecule type" value="Genomic_DNA"/>
</dbReference>
<sequence length="349" mass="39316">MMSHAMKIKAACAALLCVMLVLAGLFWYFRVYTKTPEYALRAIERAFETQDETLFLRYVRLDDVLDTGYDDFMAGTMDTEFGGVHDTSAALADFSKMLKPAFIKMLNDAVHTYLTEGDWPPADAAKDGSDAENILSRIGLRDLSFRETANLTVDQAAQTAVVDVVMHQDEADADFTFQVCLAPSDNGDWQVVSIRNLYDYAAFLGNARRLRVQQYLEETDAIIRRHDQSVSAAQMRLYRVLGAGALGNQTTRDMARQIMEQDVLADWQGRREELSAVSVPRTMQSLQQLRLKICDLHIAYAEGYAAWMTDKNAATIRSAETNLRQADVLEGEATFLAQRARRLFSDEEE</sequence>
<evidence type="ECO:0000313" key="1">
    <source>
        <dbReference type="EMBL" id="EEQ48935.1"/>
    </source>
</evidence>
<dbReference type="HOGENOM" id="CLU_064732_0_0_9"/>
<dbReference type="Proteomes" id="UP000005309">
    <property type="component" value="Unassembled WGS sequence"/>
</dbReference>
<dbReference type="STRING" id="638302.HMPREF0908_0665"/>
<dbReference type="eggNOG" id="ENOG502ZCIE">
    <property type="taxonomic scope" value="Bacteria"/>
</dbReference>
<comment type="caution">
    <text evidence="1">The sequence shown here is derived from an EMBL/GenBank/DDBJ whole genome shotgun (WGS) entry which is preliminary data.</text>
</comment>
<protein>
    <recommendedName>
        <fullName evidence="3">DUF2939 domain-containing protein</fullName>
    </recommendedName>
</protein>
<proteinExistence type="predicted"/>
<keyword evidence="2" id="KW-1185">Reference proteome</keyword>
<accession>C4V2C1</accession>
<dbReference type="AlphaFoldDB" id="C4V2C1"/>
<gene>
    <name evidence="1" type="ORF">HMPREF0908_0665</name>
</gene>
<organism evidence="1 2">
    <name type="scientific">Selenomonas flueggei ATCC 43531</name>
    <dbReference type="NCBI Taxonomy" id="638302"/>
    <lineage>
        <taxon>Bacteria</taxon>
        <taxon>Bacillati</taxon>
        <taxon>Bacillota</taxon>
        <taxon>Negativicutes</taxon>
        <taxon>Selenomonadales</taxon>
        <taxon>Selenomonadaceae</taxon>
        <taxon>Selenomonas</taxon>
    </lineage>
</organism>
<reference evidence="1 2" key="1">
    <citation type="submission" date="2009-04" db="EMBL/GenBank/DDBJ databases">
        <authorList>
            <person name="Qin X."/>
            <person name="Bachman B."/>
            <person name="Battles P."/>
            <person name="Bell A."/>
            <person name="Bess C."/>
            <person name="Bickham C."/>
            <person name="Chaboub L."/>
            <person name="Chen D."/>
            <person name="Coyle M."/>
            <person name="Deiros D.R."/>
            <person name="Dinh H."/>
            <person name="Forbes L."/>
            <person name="Fowler G."/>
            <person name="Francisco L."/>
            <person name="Fu Q."/>
            <person name="Gubbala S."/>
            <person name="Hale W."/>
            <person name="Han Y."/>
            <person name="Hemphill L."/>
            <person name="Highlander S.K."/>
            <person name="Hirani K."/>
            <person name="Hogues M."/>
            <person name="Jackson L."/>
            <person name="Jakkamsetti A."/>
            <person name="Javaid M."/>
            <person name="Jiang H."/>
            <person name="Korchina V."/>
            <person name="Kovar C."/>
            <person name="Lara F."/>
            <person name="Lee S."/>
            <person name="Mata R."/>
            <person name="Mathew T."/>
            <person name="Moen C."/>
            <person name="Morales K."/>
            <person name="Munidasa M."/>
            <person name="Nazareth L."/>
            <person name="Ngo R."/>
            <person name="Nguyen L."/>
            <person name="Okwuonu G."/>
            <person name="Ongeri F."/>
            <person name="Patil S."/>
            <person name="Petrosino J."/>
            <person name="Pham C."/>
            <person name="Pham P."/>
            <person name="Pu L.-L."/>
            <person name="Puazo M."/>
            <person name="Raj R."/>
            <person name="Reid J."/>
            <person name="Rouhana J."/>
            <person name="Saada N."/>
            <person name="Shang Y."/>
            <person name="Simmons D."/>
            <person name="Thornton R."/>
            <person name="Warren J."/>
            <person name="Weissenberger G."/>
            <person name="Zhang J."/>
            <person name="Zhang L."/>
            <person name="Zhou C."/>
            <person name="Zhu D."/>
            <person name="Muzny D."/>
            <person name="Worley K."/>
            <person name="Gibbs R."/>
        </authorList>
    </citation>
    <scope>NUCLEOTIDE SEQUENCE [LARGE SCALE GENOMIC DNA]</scope>
    <source>
        <strain evidence="1 2">ATCC 43531</strain>
    </source>
</reference>
<dbReference type="OrthoDB" id="1662953at2"/>
<name>C4V2C1_9FIRM</name>